<keyword evidence="3" id="KW-1003">Cell membrane</keyword>
<evidence type="ECO:0000256" key="7">
    <source>
        <dbReference type="ARBA" id="ARBA00023136"/>
    </source>
</evidence>
<feature type="region of interest" description="Disordered" evidence="8">
    <location>
        <begin position="439"/>
        <end position="458"/>
    </location>
</feature>
<dbReference type="GO" id="GO:0015141">
    <property type="term" value="F:succinate transmembrane transporter activity"/>
    <property type="evidence" value="ECO:0007669"/>
    <property type="project" value="TreeGrafter"/>
</dbReference>
<dbReference type="InterPro" id="IPR036458">
    <property type="entry name" value="Na:dicarbo_symporter_sf"/>
</dbReference>
<keyword evidence="6 9" id="KW-1133">Transmembrane helix</keyword>
<dbReference type="SUPFAM" id="SSF118215">
    <property type="entry name" value="Proton glutamate symport protein"/>
    <property type="match status" value="1"/>
</dbReference>
<dbReference type="PANTHER" id="PTHR42865:SF1">
    <property type="entry name" value="AEROBIC C4-DICARBOXYLATE TRANSPORT PROTEIN"/>
    <property type="match status" value="1"/>
</dbReference>
<proteinExistence type="predicted"/>
<accession>A0A366HNI9</accession>
<evidence type="ECO:0000256" key="4">
    <source>
        <dbReference type="ARBA" id="ARBA00022692"/>
    </source>
</evidence>
<feature type="transmembrane region" description="Helical" evidence="9">
    <location>
        <begin position="241"/>
        <end position="265"/>
    </location>
</feature>
<organism evidence="10 11">
    <name type="scientific">Roseimicrobium gellanilyticum</name>
    <dbReference type="NCBI Taxonomy" id="748857"/>
    <lineage>
        <taxon>Bacteria</taxon>
        <taxon>Pseudomonadati</taxon>
        <taxon>Verrucomicrobiota</taxon>
        <taxon>Verrucomicrobiia</taxon>
        <taxon>Verrucomicrobiales</taxon>
        <taxon>Verrucomicrobiaceae</taxon>
        <taxon>Roseimicrobium</taxon>
    </lineage>
</organism>
<dbReference type="Proteomes" id="UP000253426">
    <property type="component" value="Unassembled WGS sequence"/>
</dbReference>
<name>A0A366HNI9_9BACT</name>
<comment type="subcellular location">
    <subcellularLocation>
        <location evidence="1">Cell membrane</location>
        <topology evidence="1">Multi-pass membrane protein</topology>
    </subcellularLocation>
</comment>
<feature type="transmembrane region" description="Helical" evidence="9">
    <location>
        <begin position="165"/>
        <end position="183"/>
    </location>
</feature>
<dbReference type="GO" id="GO:0015138">
    <property type="term" value="F:fumarate transmembrane transporter activity"/>
    <property type="evidence" value="ECO:0007669"/>
    <property type="project" value="TreeGrafter"/>
</dbReference>
<dbReference type="EMBL" id="QNRR01000003">
    <property type="protein sequence ID" value="RBP45057.1"/>
    <property type="molecule type" value="Genomic_DNA"/>
</dbReference>
<dbReference type="InterPro" id="IPR001991">
    <property type="entry name" value="Na-dicarboxylate_symporter"/>
</dbReference>
<dbReference type="NCBIfam" id="NF002461">
    <property type="entry name" value="PRK01663.1"/>
    <property type="match status" value="1"/>
</dbReference>
<feature type="transmembrane region" description="Helical" evidence="9">
    <location>
        <begin position="22"/>
        <end position="41"/>
    </location>
</feature>
<evidence type="ECO:0000256" key="8">
    <source>
        <dbReference type="SAM" id="MobiDB-lite"/>
    </source>
</evidence>
<dbReference type="PANTHER" id="PTHR42865">
    <property type="entry name" value="PROTON/GLUTAMATE-ASPARTATE SYMPORTER"/>
    <property type="match status" value="1"/>
</dbReference>
<comment type="caution">
    <text evidence="10">The sequence shown here is derived from an EMBL/GenBank/DDBJ whole genome shotgun (WGS) entry which is preliminary data.</text>
</comment>
<sequence>MNAISAPAPNATVPPRKPWYRILYIQVLLGVFLGILTGYFFPESGKALKPLGDGFIKLVKMIIAPIIFCTVVHGVASMGDLKRLGRIGVKALVYFEVVSTIALLIGLLVVNVWKPGAGFNIDVTKLDASVGQGYAEKASHAASTTDFFLNMIPRSYFDAFASGDLLQVLLVATLTAFAVAALGEKGRPILRALAHGEKIFFGIMHIIVKVAPLAAFGAMAYTVGSHGIGSLQKLFSLMMAFYTTAIVFVIVVLGSIAWWCGFSIFRFIAFIKEELLLVLGTSSSETALPGMMEKMRRLGCAESTVGFVIPTGYSFNLDGTNIYMTMAAIFLAQATNTPLSVGQQISLLLVAMISSKGASGVTGAGFITLAATLSAVPTVPMASLALLVGIDRFMSECRALTNLVGNGVATVAISRWENEVTGEQLKAVLLHKREANAAPLGENGDGAAKGSGSSTEGV</sequence>
<protein>
    <submittedName>
        <fullName evidence="10">Aerobic C4-dicarboxylate transport protein</fullName>
    </submittedName>
</protein>
<evidence type="ECO:0000256" key="2">
    <source>
        <dbReference type="ARBA" id="ARBA00022448"/>
    </source>
</evidence>
<keyword evidence="4 9" id="KW-0812">Transmembrane</keyword>
<evidence type="ECO:0000256" key="9">
    <source>
        <dbReference type="SAM" id="Phobius"/>
    </source>
</evidence>
<dbReference type="AlphaFoldDB" id="A0A366HNI9"/>
<evidence type="ECO:0000313" key="11">
    <source>
        <dbReference type="Proteomes" id="UP000253426"/>
    </source>
</evidence>
<dbReference type="GO" id="GO:0070778">
    <property type="term" value="P:L-aspartate transmembrane transport"/>
    <property type="evidence" value="ECO:0007669"/>
    <property type="project" value="TreeGrafter"/>
</dbReference>
<evidence type="ECO:0000256" key="6">
    <source>
        <dbReference type="ARBA" id="ARBA00022989"/>
    </source>
</evidence>
<feature type="transmembrane region" description="Helical" evidence="9">
    <location>
        <begin position="199"/>
        <end position="221"/>
    </location>
</feature>
<feature type="transmembrane region" description="Helical" evidence="9">
    <location>
        <begin position="61"/>
        <end position="79"/>
    </location>
</feature>
<gene>
    <name evidence="10" type="ORF">DES53_10352</name>
</gene>
<dbReference type="RefSeq" id="WP_113958202.1">
    <property type="nucleotide sequence ID" value="NZ_QNRR01000003.1"/>
</dbReference>
<evidence type="ECO:0000313" key="10">
    <source>
        <dbReference type="EMBL" id="RBP45057.1"/>
    </source>
</evidence>
<dbReference type="InterPro" id="IPR018107">
    <property type="entry name" value="Na-dicarboxylate_symporter_CS"/>
</dbReference>
<keyword evidence="5" id="KW-0769">Symport</keyword>
<feature type="transmembrane region" description="Helical" evidence="9">
    <location>
        <begin position="91"/>
        <end position="113"/>
    </location>
</feature>
<keyword evidence="11" id="KW-1185">Reference proteome</keyword>
<dbReference type="GO" id="GO:0005886">
    <property type="term" value="C:plasma membrane"/>
    <property type="evidence" value="ECO:0007669"/>
    <property type="project" value="UniProtKB-SubCell"/>
</dbReference>
<dbReference type="Pfam" id="PF00375">
    <property type="entry name" value="SDF"/>
    <property type="match status" value="1"/>
</dbReference>
<dbReference type="FunFam" id="1.10.3860.10:FF:000001">
    <property type="entry name" value="C4-dicarboxylate transport protein"/>
    <property type="match status" value="1"/>
</dbReference>
<evidence type="ECO:0000256" key="5">
    <source>
        <dbReference type="ARBA" id="ARBA00022847"/>
    </source>
</evidence>
<keyword evidence="7 9" id="KW-0472">Membrane</keyword>
<reference evidence="10 11" key="1">
    <citation type="submission" date="2018-06" db="EMBL/GenBank/DDBJ databases">
        <title>Genomic Encyclopedia of Type Strains, Phase IV (KMG-IV): sequencing the most valuable type-strain genomes for metagenomic binning, comparative biology and taxonomic classification.</title>
        <authorList>
            <person name="Goeker M."/>
        </authorList>
    </citation>
    <scope>NUCLEOTIDE SEQUENCE [LARGE SCALE GENOMIC DNA]</scope>
    <source>
        <strain evidence="10 11">DSM 25532</strain>
    </source>
</reference>
<keyword evidence="2" id="KW-0813">Transport</keyword>
<dbReference type="OrthoDB" id="9768885at2"/>
<evidence type="ECO:0000256" key="3">
    <source>
        <dbReference type="ARBA" id="ARBA00022475"/>
    </source>
</evidence>
<evidence type="ECO:0000256" key="1">
    <source>
        <dbReference type="ARBA" id="ARBA00004651"/>
    </source>
</evidence>
<dbReference type="PROSITE" id="PS00713">
    <property type="entry name" value="NA_DICARBOXYL_SYMP_1"/>
    <property type="match status" value="1"/>
</dbReference>
<dbReference type="GO" id="GO:0015366">
    <property type="term" value="F:malate:proton symporter activity"/>
    <property type="evidence" value="ECO:0007669"/>
    <property type="project" value="TreeGrafter"/>
</dbReference>
<dbReference type="Gene3D" id="1.10.3860.10">
    <property type="entry name" value="Sodium:dicarboxylate symporter"/>
    <property type="match status" value="1"/>
</dbReference>
<dbReference type="PRINTS" id="PR00173">
    <property type="entry name" value="EDTRNSPORT"/>
</dbReference>
<dbReference type="PROSITE" id="PS00714">
    <property type="entry name" value="NA_DICARBOXYL_SYMP_2"/>
    <property type="match status" value="1"/>
</dbReference>